<protein>
    <submittedName>
        <fullName evidence="1">Histone-lysine N-methyltransferase ATXR4-like</fullName>
    </submittedName>
</protein>
<evidence type="ECO:0000313" key="2">
    <source>
        <dbReference type="Proteomes" id="UP001164539"/>
    </source>
</evidence>
<organism evidence="1 2">
    <name type="scientific">Melia azedarach</name>
    <name type="common">Chinaberry tree</name>
    <dbReference type="NCBI Taxonomy" id="155640"/>
    <lineage>
        <taxon>Eukaryota</taxon>
        <taxon>Viridiplantae</taxon>
        <taxon>Streptophyta</taxon>
        <taxon>Embryophyta</taxon>
        <taxon>Tracheophyta</taxon>
        <taxon>Spermatophyta</taxon>
        <taxon>Magnoliopsida</taxon>
        <taxon>eudicotyledons</taxon>
        <taxon>Gunneridae</taxon>
        <taxon>Pentapetalae</taxon>
        <taxon>rosids</taxon>
        <taxon>malvids</taxon>
        <taxon>Sapindales</taxon>
        <taxon>Meliaceae</taxon>
        <taxon>Melia</taxon>
    </lineage>
</organism>
<evidence type="ECO:0000313" key="1">
    <source>
        <dbReference type="EMBL" id="KAJ4705506.1"/>
    </source>
</evidence>
<gene>
    <name evidence="1" type="ORF">OWV82_022273</name>
</gene>
<accession>A0ACC1X2T1</accession>
<dbReference type="EMBL" id="CM051405">
    <property type="protein sequence ID" value="KAJ4705506.1"/>
    <property type="molecule type" value="Genomic_DNA"/>
</dbReference>
<keyword evidence="2" id="KW-1185">Reference proteome</keyword>
<comment type="caution">
    <text evidence="1">The sequence shown here is derived from an EMBL/GenBank/DDBJ whole genome shotgun (WGS) entry which is preliminary data.</text>
</comment>
<dbReference type="Proteomes" id="UP001164539">
    <property type="component" value="Chromosome 12"/>
</dbReference>
<sequence length="324" mass="36368">MSLVHHRRWLSRLQNLHSQKKQILFFCTTNHNKKHTQALPPPIRVALTESAGRGVFATRRIGAGDLIHTAKPILTHPSLSVLDTVCYFCLRKIASSSSCFQDHTAVFCSEECKEKSKAFYDVERRADWSTFDEYCRSQGLKYPLLVKRLACMIISGAASADSIEILQPASLSPEMIIEMEEAFTLLRSSFKNAHILDEQMTFLNKQWYINVLARIRINAFRIELAGGSYKDLLALAAASVEAEAAVGNAIYMLPSFYNHDCDPNAHVVWIDSADARLKALCDVEEGEELRICYIDTSMARDARQTLLAQGFGFQCSCLRCSSGE</sequence>
<reference evidence="1 2" key="1">
    <citation type="journal article" date="2023" name="Science">
        <title>Complex scaffold remodeling in plant triterpene biosynthesis.</title>
        <authorList>
            <person name="De La Pena R."/>
            <person name="Hodgson H."/>
            <person name="Liu J.C."/>
            <person name="Stephenson M.J."/>
            <person name="Martin A.C."/>
            <person name="Owen C."/>
            <person name="Harkess A."/>
            <person name="Leebens-Mack J."/>
            <person name="Jimenez L.E."/>
            <person name="Osbourn A."/>
            <person name="Sattely E.S."/>
        </authorList>
    </citation>
    <scope>NUCLEOTIDE SEQUENCE [LARGE SCALE GENOMIC DNA]</scope>
    <source>
        <strain evidence="2">cv. JPN11</strain>
        <tissue evidence="1">Leaf</tissue>
    </source>
</reference>
<proteinExistence type="predicted"/>
<name>A0ACC1X2T1_MELAZ</name>